<dbReference type="PROSITE" id="PS50889">
    <property type="entry name" value="S4"/>
    <property type="match status" value="1"/>
</dbReference>
<evidence type="ECO:0000313" key="9">
    <source>
        <dbReference type="Proteomes" id="UP001300604"/>
    </source>
</evidence>
<dbReference type="Gene3D" id="3.10.290.10">
    <property type="entry name" value="RNA-binding S4 domain"/>
    <property type="match status" value="1"/>
</dbReference>
<evidence type="ECO:0000256" key="4">
    <source>
        <dbReference type="PIRSR" id="PIRSR606225-1"/>
    </source>
</evidence>
<comment type="function">
    <text evidence="6">Responsible for synthesis of pseudouridine from uracil.</text>
</comment>
<evidence type="ECO:0000256" key="3">
    <source>
        <dbReference type="ARBA" id="ARBA00023235"/>
    </source>
</evidence>
<dbReference type="NCBIfam" id="TIGR00005">
    <property type="entry name" value="rluA_subfam"/>
    <property type="match status" value="1"/>
</dbReference>
<dbReference type="GO" id="GO:0003723">
    <property type="term" value="F:RNA binding"/>
    <property type="evidence" value="ECO:0007669"/>
    <property type="project" value="UniProtKB-KW"/>
</dbReference>
<dbReference type="InterPro" id="IPR050188">
    <property type="entry name" value="RluA_PseudoU_synthase"/>
</dbReference>
<dbReference type="PANTHER" id="PTHR21600">
    <property type="entry name" value="MITOCHONDRIAL RNA PSEUDOURIDINE SYNTHASE"/>
    <property type="match status" value="1"/>
</dbReference>
<protein>
    <recommendedName>
        <fullName evidence="6">Pseudouridine synthase</fullName>
        <ecNumber evidence="6">5.4.99.-</ecNumber>
    </recommendedName>
</protein>
<evidence type="ECO:0000259" key="7">
    <source>
        <dbReference type="SMART" id="SM00363"/>
    </source>
</evidence>
<evidence type="ECO:0000313" key="8">
    <source>
        <dbReference type="EMBL" id="WOC33599.1"/>
    </source>
</evidence>
<keyword evidence="3 6" id="KW-0413">Isomerase</keyword>
<dbReference type="KEGG" id="carl:PXC00_06950"/>
<dbReference type="SUPFAM" id="SSF55120">
    <property type="entry name" value="Pseudouridine synthase"/>
    <property type="match status" value="1"/>
</dbReference>
<dbReference type="Pfam" id="PF00849">
    <property type="entry name" value="PseudoU_synth_2"/>
    <property type="match status" value="1"/>
</dbReference>
<gene>
    <name evidence="8" type="ORF">PXC00_06950</name>
</gene>
<evidence type="ECO:0000256" key="6">
    <source>
        <dbReference type="RuleBase" id="RU362028"/>
    </source>
</evidence>
<accession>A0AA97DCX9</accession>
<dbReference type="RefSeq" id="WP_275845078.1">
    <property type="nucleotide sequence ID" value="NZ_CP135996.1"/>
</dbReference>
<feature type="domain" description="RNA-binding S4" evidence="7">
    <location>
        <begin position="13"/>
        <end position="72"/>
    </location>
</feature>
<keyword evidence="5" id="KW-0694">RNA-binding</keyword>
<comment type="similarity">
    <text evidence="2 6">Belongs to the pseudouridine synthase RluA family.</text>
</comment>
<dbReference type="InterPro" id="IPR020103">
    <property type="entry name" value="PsdUridine_synth_cat_dom_sf"/>
</dbReference>
<evidence type="ECO:0000256" key="1">
    <source>
        <dbReference type="ARBA" id="ARBA00000073"/>
    </source>
</evidence>
<dbReference type="InterPro" id="IPR006225">
    <property type="entry name" value="PsdUridine_synth_RluC/D"/>
</dbReference>
<dbReference type="CDD" id="cd00165">
    <property type="entry name" value="S4"/>
    <property type="match status" value="1"/>
</dbReference>
<sequence length="319" mass="36746">MKTVVIEKNDAGQRLDKFLTKTYPNLPQSMLYKAIRKKDIKIGGKRCAVNTRLQEGDILSLYVKDEFLQKQPEQFDFLKAPVKLKILYEDANLLLLDKQPGLIVHPDEHYHFDSLIARVQHYLYMKKEYNPHDENSFAPALVNRIDRNTGGIVMAAKNAEALRILNQKVKNRELCKLYLCLVSGHLQKREAVLEGYLEKNEAQNRVYIHKHPVPGGRTIRTKYRVLQEKQSASLVEVDLLTGRTHQIRAHMASIGHPLLGDGKYGTNAMNKACGLPYQALYSYKLKFAFTTDAGILSYLDGREFETKEIWFLPLFQQWP</sequence>
<dbReference type="CDD" id="cd02869">
    <property type="entry name" value="PseudoU_synth_RluA_like"/>
    <property type="match status" value="1"/>
</dbReference>
<organism evidence="8 9">
    <name type="scientific">Caproicibacterium argilliputei</name>
    <dbReference type="NCBI Taxonomy" id="3030016"/>
    <lineage>
        <taxon>Bacteria</taxon>
        <taxon>Bacillati</taxon>
        <taxon>Bacillota</taxon>
        <taxon>Clostridia</taxon>
        <taxon>Eubacteriales</taxon>
        <taxon>Oscillospiraceae</taxon>
        <taxon>Caproicibacterium</taxon>
    </lineage>
</organism>
<dbReference type="EMBL" id="CP135996">
    <property type="protein sequence ID" value="WOC33599.1"/>
    <property type="molecule type" value="Genomic_DNA"/>
</dbReference>
<evidence type="ECO:0000256" key="5">
    <source>
        <dbReference type="PROSITE-ProRule" id="PRU00182"/>
    </source>
</evidence>
<dbReference type="GO" id="GO:0000455">
    <property type="term" value="P:enzyme-directed rRNA pseudouridine synthesis"/>
    <property type="evidence" value="ECO:0007669"/>
    <property type="project" value="UniProtKB-ARBA"/>
</dbReference>
<dbReference type="AlphaFoldDB" id="A0AA97DCX9"/>
<reference evidence="8" key="2">
    <citation type="submission" date="2024-06" db="EMBL/GenBank/DDBJ databases">
        <title>Caproicibacterium argilliputei sp. nov, a novel caproic acid producing anaerobic bacterium isolated from pit mud.</title>
        <authorList>
            <person name="Xia S."/>
        </authorList>
    </citation>
    <scope>NUCLEOTIDE SEQUENCE</scope>
    <source>
        <strain evidence="8">ZCY20-5</strain>
    </source>
</reference>
<reference evidence="8" key="1">
    <citation type="submission" date="2023-09" db="EMBL/GenBank/DDBJ databases">
        <authorList>
            <person name="Zeng C."/>
        </authorList>
    </citation>
    <scope>NUCLEOTIDE SEQUENCE</scope>
    <source>
        <strain evidence="8">ZCY20-5</strain>
    </source>
</reference>
<dbReference type="PANTHER" id="PTHR21600:SF87">
    <property type="entry name" value="RNA PSEUDOURIDYLATE SYNTHASE DOMAIN-CONTAINING PROTEIN 1"/>
    <property type="match status" value="1"/>
</dbReference>
<keyword evidence="9" id="KW-1185">Reference proteome</keyword>
<proteinExistence type="inferred from homology"/>
<dbReference type="SMART" id="SM00363">
    <property type="entry name" value="S4"/>
    <property type="match status" value="1"/>
</dbReference>
<dbReference type="InterPro" id="IPR002942">
    <property type="entry name" value="S4_RNA-bd"/>
</dbReference>
<dbReference type="InterPro" id="IPR036986">
    <property type="entry name" value="S4_RNA-bd_sf"/>
</dbReference>
<dbReference type="GO" id="GO:0120159">
    <property type="term" value="F:rRNA pseudouridine synthase activity"/>
    <property type="evidence" value="ECO:0007669"/>
    <property type="project" value="UniProtKB-ARBA"/>
</dbReference>
<dbReference type="SUPFAM" id="SSF55174">
    <property type="entry name" value="Alpha-L RNA-binding motif"/>
    <property type="match status" value="1"/>
</dbReference>
<comment type="catalytic activity">
    <reaction evidence="1 6">
        <text>a uridine in RNA = a pseudouridine in RNA</text>
        <dbReference type="Rhea" id="RHEA:48348"/>
        <dbReference type="Rhea" id="RHEA-COMP:12068"/>
        <dbReference type="Rhea" id="RHEA-COMP:12069"/>
        <dbReference type="ChEBI" id="CHEBI:65314"/>
        <dbReference type="ChEBI" id="CHEBI:65315"/>
    </reaction>
</comment>
<evidence type="ECO:0000256" key="2">
    <source>
        <dbReference type="ARBA" id="ARBA00010876"/>
    </source>
</evidence>
<dbReference type="Gene3D" id="3.30.2350.10">
    <property type="entry name" value="Pseudouridine synthase"/>
    <property type="match status" value="1"/>
</dbReference>
<dbReference type="Proteomes" id="UP001300604">
    <property type="component" value="Chromosome"/>
</dbReference>
<feature type="active site" evidence="4">
    <location>
        <position position="146"/>
    </location>
</feature>
<name>A0AA97DCX9_9FIRM</name>
<dbReference type="InterPro" id="IPR006145">
    <property type="entry name" value="PsdUridine_synth_RsuA/RluA"/>
</dbReference>
<dbReference type="EC" id="5.4.99.-" evidence="6"/>